<evidence type="ECO:0000313" key="1">
    <source>
        <dbReference type="EMBL" id="NPT59063.1"/>
    </source>
</evidence>
<name>A0A972NV79_9BURK</name>
<reference evidence="1 2" key="1">
    <citation type="submission" date="2019-11" db="EMBL/GenBank/DDBJ databases">
        <title>Metabolism of dissolved organic matter in forest soils.</title>
        <authorList>
            <person name="Cyle K.T."/>
            <person name="Wilhelm R.C."/>
            <person name="Martinez C.E."/>
        </authorList>
    </citation>
    <scope>NUCLEOTIDE SEQUENCE [LARGE SCALE GENOMIC DNA]</scope>
    <source>
        <strain evidence="1 2">5N</strain>
    </source>
</reference>
<gene>
    <name evidence="1" type="ORF">GNZ13_32015</name>
</gene>
<accession>A0A972NV79</accession>
<organism evidence="1 2">
    <name type="scientific">Paraburkholderia elongata</name>
    <dbReference type="NCBI Taxonomy" id="2675747"/>
    <lineage>
        <taxon>Bacteria</taxon>
        <taxon>Pseudomonadati</taxon>
        <taxon>Pseudomonadota</taxon>
        <taxon>Betaproteobacteria</taxon>
        <taxon>Burkholderiales</taxon>
        <taxon>Burkholderiaceae</taxon>
        <taxon>Paraburkholderia</taxon>
    </lineage>
</organism>
<dbReference type="RefSeq" id="WP_172172068.1">
    <property type="nucleotide sequence ID" value="NZ_WOEZ01000185.1"/>
</dbReference>
<dbReference type="EMBL" id="WOEZ01000185">
    <property type="protein sequence ID" value="NPT59063.1"/>
    <property type="molecule type" value="Genomic_DNA"/>
</dbReference>
<comment type="caution">
    <text evidence="1">The sequence shown here is derived from an EMBL/GenBank/DDBJ whole genome shotgun (WGS) entry which is preliminary data.</text>
</comment>
<proteinExistence type="predicted"/>
<evidence type="ECO:0000313" key="2">
    <source>
        <dbReference type="Proteomes" id="UP000655523"/>
    </source>
</evidence>
<sequence>MNVKQGDLAFIVGGSKFAGRIVEVLSRAPIGVSFALPDGFTQCAQEYEWVIKFVGSPVDAPVGLNGQYMRSRKAFYGCAPDRKLRPINGVPVDEDVTEDMKEPSCAD</sequence>
<keyword evidence="2" id="KW-1185">Reference proteome</keyword>
<dbReference type="Proteomes" id="UP000655523">
    <property type="component" value="Unassembled WGS sequence"/>
</dbReference>
<dbReference type="AlphaFoldDB" id="A0A972NV79"/>
<protein>
    <submittedName>
        <fullName evidence="1">Uncharacterized protein</fullName>
    </submittedName>
</protein>